<dbReference type="EMBL" id="HBIZ01044921">
    <property type="protein sequence ID" value="CAE0776095.1"/>
    <property type="molecule type" value="Transcribed_RNA"/>
</dbReference>
<dbReference type="Gene3D" id="3.30.559.10">
    <property type="entry name" value="Chloramphenicol acetyltransferase-like domain"/>
    <property type="match status" value="1"/>
</dbReference>
<sequence>MESDLLTTTALKKAKLSPDGMLQMSFQLAHHKMHGHAASTYESASTAAFKHGRTETIRSATPESDAFAKTFCDARASPSARAAAMRAAVDNHTRITRECLMGKGMDRHLFALRHTALANGEPVPPLFETDAYHTLAKIIISTSTLNSDALDNGGFGPVNQDCYAVGYGIRDYGCMAQVMSYKRDAPGFRDILLDALKEMRELISVK</sequence>
<evidence type="ECO:0000313" key="3">
    <source>
        <dbReference type="EMBL" id="CAE0776095.1"/>
    </source>
</evidence>
<dbReference type="InterPro" id="IPR023213">
    <property type="entry name" value="CAT-like_dom_sf"/>
</dbReference>
<dbReference type="AlphaFoldDB" id="A0A7S4F6Q8"/>
<protein>
    <recommendedName>
        <fullName evidence="2">Choline/carnitine acyltransferase domain-containing protein</fullName>
    </recommendedName>
</protein>
<reference evidence="3" key="1">
    <citation type="submission" date="2021-01" db="EMBL/GenBank/DDBJ databases">
        <authorList>
            <person name="Corre E."/>
            <person name="Pelletier E."/>
            <person name="Niang G."/>
            <person name="Scheremetjew M."/>
            <person name="Finn R."/>
            <person name="Kale V."/>
            <person name="Holt S."/>
            <person name="Cochrane G."/>
            <person name="Meng A."/>
            <person name="Brown T."/>
            <person name="Cohen L."/>
        </authorList>
    </citation>
    <scope>NUCLEOTIDE SEQUENCE</scope>
    <source>
        <strain evidence="3">CCMP645</strain>
    </source>
</reference>
<evidence type="ECO:0000259" key="2">
    <source>
        <dbReference type="Pfam" id="PF00755"/>
    </source>
</evidence>
<dbReference type="InterPro" id="IPR000542">
    <property type="entry name" value="Carn_acyl_trans"/>
</dbReference>
<dbReference type="SUPFAM" id="SSF52777">
    <property type="entry name" value="CoA-dependent acyltransferases"/>
    <property type="match status" value="1"/>
</dbReference>
<gene>
    <name evidence="3" type="ORF">PCAR00345_LOCUS28731</name>
</gene>
<dbReference type="InterPro" id="IPR039551">
    <property type="entry name" value="Cho/carn_acyl_trans"/>
</dbReference>
<dbReference type="PANTHER" id="PTHR22589:SF16">
    <property type="entry name" value="CARNITINE O-PALMITOYLTRANSFERASE 2, MITOCHONDRIAL"/>
    <property type="match status" value="1"/>
</dbReference>
<dbReference type="Pfam" id="PF00755">
    <property type="entry name" value="Carn_acyltransf"/>
    <property type="match status" value="1"/>
</dbReference>
<dbReference type="GO" id="GO:0004095">
    <property type="term" value="F:carnitine O-palmitoyltransferase activity"/>
    <property type="evidence" value="ECO:0007669"/>
    <property type="project" value="TreeGrafter"/>
</dbReference>
<name>A0A7S4F6Q8_CHRCT</name>
<feature type="domain" description="Choline/carnitine acyltransferase" evidence="2">
    <location>
        <begin position="9"/>
        <end position="184"/>
    </location>
</feature>
<comment type="similarity">
    <text evidence="1">Belongs to the carnitine/choline acetyltransferase family.</text>
</comment>
<dbReference type="GO" id="GO:0005739">
    <property type="term" value="C:mitochondrion"/>
    <property type="evidence" value="ECO:0007669"/>
    <property type="project" value="TreeGrafter"/>
</dbReference>
<organism evidence="3">
    <name type="scientific">Chrysotila carterae</name>
    <name type="common">Marine alga</name>
    <name type="synonym">Syracosphaera carterae</name>
    <dbReference type="NCBI Taxonomy" id="13221"/>
    <lineage>
        <taxon>Eukaryota</taxon>
        <taxon>Haptista</taxon>
        <taxon>Haptophyta</taxon>
        <taxon>Prymnesiophyceae</taxon>
        <taxon>Isochrysidales</taxon>
        <taxon>Isochrysidaceae</taxon>
        <taxon>Chrysotila</taxon>
    </lineage>
</organism>
<accession>A0A7S4F6Q8</accession>
<evidence type="ECO:0000256" key="1">
    <source>
        <dbReference type="ARBA" id="ARBA00005232"/>
    </source>
</evidence>
<proteinExistence type="inferred from homology"/>
<dbReference type="GO" id="GO:0006635">
    <property type="term" value="P:fatty acid beta-oxidation"/>
    <property type="evidence" value="ECO:0007669"/>
    <property type="project" value="TreeGrafter"/>
</dbReference>
<dbReference type="PANTHER" id="PTHR22589">
    <property type="entry name" value="CARNITINE O-ACYLTRANSFERASE"/>
    <property type="match status" value="1"/>
</dbReference>